<dbReference type="CDD" id="cd00041">
    <property type="entry name" value="CUB"/>
    <property type="match status" value="1"/>
</dbReference>
<dbReference type="SMART" id="SM00042">
    <property type="entry name" value="CUB"/>
    <property type="match status" value="1"/>
</dbReference>
<gene>
    <name evidence="5" type="ORF">BRAFLDRAFT_140019</name>
</gene>
<protein>
    <recommendedName>
        <fullName evidence="4">CUB domain-containing protein</fullName>
    </recommendedName>
</protein>
<dbReference type="EMBL" id="GG666587">
    <property type="protein sequence ID" value="EEN51897.1"/>
    <property type="molecule type" value="Genomic_DNA"/>
</dbReference>
<dbReference type="InterPro" id="IPR035914">
    <property type="entry name" value="Sperma_CUB_dom_sf"/>
</dbReference>
<dbReference type="InterPro" id="IPR000859">
    <property type="entry name" value="CUB_dom"/>
</dbReference>
<dbReference type="SUPFAM" id="SSF49854">
    <property type="entry name" value="Spermadhesin, CUB domain"/>
    <property type="match status" value="1"/>
</dbReference>
<dbReference type="FunFam" id="2.60.120.290:FF:000001">
    <property type="entry name" value="CUB and sushi domain-containing protein 3 isoform X1"/>
    <property type="match status" value="1"/>
</dbReference>
<evidence type="ECO:0000256" key="1">
    <source>
        <dbReference type="ARBA" id="ARBA00022737"/>
    </source>
</evidence>
<sequence length="104" mass="11735">LLTGESGTFSSPDYPDNYPSNQTCRYDIVVESDKRIQLTFSVFDLERSSDFLDIYDGNSTDRQSRIGRYTGSSNPGMLTSSSHFMNILFTSDRSIAMRGFNATY</sequence>
<feature type="domain" description="CUB" evidence="4">
    <location>
        <begin position="1"/>
        <end position="104"/>
    </location>
</feature>
<evidence type="ECO:0000259" key="4">
    <source>
        <dbReference type="PROSITE" id="PS01180"/>
    </source>
</evidence>
<dbReference type="AlphaFoldDB" id="C3Z6F3"/>
<dbReference type="InParanoid" id="C3Z6F3"/>
<dbReference type="PANTHER" id="PTHR24251">
    <property type="entry name" value="OVOCHYMASE-RELATED"/>
    <property type="match status" value="1"/>
</dbReference>
<evidence type="ECO:0000313" key="5">
    <source>
        <dbReference type="EMBL" id="EEN51897.1"/>
    </source>
</evidence>
<keyword evidence="2" id="KW-1015">Disulfide bond</keyword>
<dbReference type="Pfam" id="PF00431">
    <property type="entry name" value="CUB"/>
    <property type="match status" value="1"/>
</dbReference>
<evidence type="ECO:0000256" key="2">
    <source>
        <dbReference type="ARBA" id="ARBA00023157"/>
    </source>
</evidence>
<evidence type="ECO:0000256" key="3">
    <source>
        <dbReference type="PROSITE-ProRule" id="PRU00059"/>
    </source>
</evidence>
<feature type="non-terminal residue" evidence="5">
    <location>
        <position position="104"/>
    </location>
</feature>
<name>C3Z6F3_BRAFL</name>
<feature type="non-terminal residue" evidence="5">
    <location>
        <position position="1"/>
    </location>
</feature>
<accession>C3Z6F3</accession>
<organism>
    <name type="scientific">Branchiostoma floridae</name>
    <name type="common">Florida lancelet</name>
    <name type="synonym">Amphioxus</name>
    <dbReference type="NCBI Taxonomy" id="7739"/>
    <lineage>
        <taxon>Eukaryota</taxon>
        <taxon>Metazoa</taxon>
        <taxon>Chordata</taxon>
        <taxon>Cephalochordata</taxon>
        <taxon>Leptocardii</taxon>
        <taxon>Amphioxiformes</taxon>
        <taxon>Branchiostomatidae</taxon>
        <taxon>Branchiostoma</taxon>
    </lineage>
</organism>
<dbReference type="Gene3D" id="2.60.120.290">
    <property type="entry name" value="Spermadhesin, CUB domain"/>
    <property type="match status" value="1"/>
</dbReference>
<dbReference type="PANTHER" id="PTHR24251:SF37">
    <property type="entry name" value="CUB DOMAIN-CONTAINING PROTEIN"/>
    <property type="match status" value="1"/>
</dbReference>
<reference evidence="5" key="1">
    <citation type="journal article" date="2008" name="Nature">
        <title>The amphioxus genome and the evolution of the chordate karyotype.</title>
        <authorList>
            <consortium name="US DOE Joint Genome Institute (JGI-PGF)"/>
            <person name="Putnam N.H."/>
            <person name="Butts T."/>
            <person name="Ferrier D.E.K."/>
            <person name="Furlong R.F."/>
            <person name="Hellsten U."/>
            <person name="Kawashima T."/>
            <person name="Robinson-Rechavi M."/>
            <person name="Shoguchi E."/>
            <person name="Terry A."/>
            <person name="Yu J.-K."/>
            <person name="Benito-Gutierrez E.L."/>
            <person name="Dubchak I."/>
            <person name="Garcia-Fernandez J."/>
            <person name="Gibson-Brown J.J."/>
            <person name="Grigoriev I.V."/>
            <person name="Horton A.C."/>
            <person name="de Jong P.J."/>
            <person name="Jurka J."/>
            <person name="Kapitonov V.V."/>
            <person name="Kohara Y."/>
            <person name="Kuroki Y."/>
            <person name="Lindquist E."/>
            <person name="Lucas S."/>
            <person name="Osoegawa K."/>
            <person name="Pennacchio L.A."/>
            <person name="Salamov A.A."/>
            <person name="Satou Y."/>
            <person name="Sauka-Spengler T."/>
            <person name="Schmutz J."/>
            <person name="Shin-I T."/>
            <person name="Toyoda A."/>
            <person name="Bronner-Fraser M."/>
            <person name="Fujiyama A."/>
            <person name="Holland L.Z."/>
            <person name="Holland P.W.H."/>
            <person name="Satoh N."/>
            <person name="Rokhsar D.S."/>
        </authorList>
    </citation>
    <scope>NUCLEOTIDE SEQUENCE [LARGE SCALE GENOMIC DNA]</scope>
    <source>
        <strain evidence="5">S238N-H82</strain>
        <tissue evidence="5">Testes</tissue>
    </source>
</reference>
<proteinExistence type="predicted"/>
<comment type="caution">
    <text evidence="3">Lacks conserved residue(s) required for the propagation of feature annotation.</text>
</comment>
<keyword evidence="1" id="KW-0677">Repeat</keyword>
<dbReference type="PROSITE" id="PS01180">
    <property type="entry name" value="CUB"/>
    <property type="match status" value="1"/>
</dbReference>